<evidence type="ECO:0000256" key="1">
    <source>
        <dbReference type="SAM" id="MobiDB-lite"/>
    </source>
</evidence>
<dbReference type="AlphaFoldDB" id="A0AAW0JM20"/>
<evidence type="ECO:0000313" key="2">
    <source>
        <dbReference type="EMBL" id="KAK7828002.1"/>
    </source>
</evidence>
<protein>
    <submittedName>
        <fullName evidence="2">Uncharacterized protein</fullName>
    </submittedName>
</protein>
<accession>A0AAW0JM20</accession>
<evidence type="ECO:0000313" key="3">
    <source>
        <dbReference type="Proteomes" id="UP001488838"/>
    </source>
</evidence>
<keyword evidence="3" id="KW-1185">Reference proteome</keyword>
<reference evidence="2 3" key="1">
    <citation type="journal article" date="2023" name="bioRxiv">
        <title>Conserved and derived expression patterns and positive selection on dental genes reveal complex evolutionary context of ever-growing rodent molars.</title>
        <authorList>
            <person name="Calamari Z.T."/>
            <person name="Song A."/>
            <person name="Cohen E."/>
            <person name="Akter M."/>
            <person name="Roy R.D."/>
            <person name="Hallikas O."/>
            <person name="Christensen M.M."/>
            <person name="Li P."/>
            <person name="Marangoni P."/>
            <person name="Jernvall J."/>
            <person name="Klein O.D."/>
        </authorList>
    </citation>
    <scope>NUCLEOTIDE SEQUENCE [LARGE SCALE GENOMIC DNA]</scope>
    <source>
        <strain evidence="2">V071</strain>
    </source>
</reference>
<comment type="caution">
    <text evidence="2">The sequence shown here is derived from an EMBL/GenBank/DDBJ whole genome shotgun (WGS) entry which is preliminary data.</text>
</comment>
<sequence length="67" mass="7431">MVLSGTLINESLKLESNVIKQKLPINNDAPDASLDVELDEDELQNQRNAGSEIQRFPNPLAQSELAR</sequence>
<feature type="region of interest" description="Disordered" evidence="1">
    <location>
        <begin position="44"/>
        <end position="67"/>
    </location>
</feature>
<proteinExistence type="predicted"/>
<organism evidence="2 3">
    <name type="scientific">Myodes glareolus</name>
    <name type="common">Bank vole</name>
    <name type="synonym">Clethrionomys glareolus</name>
    <dbReference type="NCBI Taxonomy" id="447135"/>
    <lineage>
        <taxon>Eukaryota</taxon>
        <taxon>Metazoa</taxon>
        <taxon>Chordata</taxon>
        <taxon>Craniata</taxon>
        <taxon>Vertebrata</taxon>
        <taxon>Euteleostomi</taxon>
        <taxon>Mammalia</taxon>
        <taxon>Eutheria</taxon>
        <taxon>Euarchontoglires</taxon>
        <taxon>Glires</taxon>
        <taxon>Rodentia</taxon>
        <taxon>Myomorpha</taxon>
        <taxon>Muroidea</taxon>
        <taxon>Cricetidae</taxon>
        <taxon>Arvicolinae</taxon>
        <taxon>Myodes</taxon>
    </lineage>
</organism>
<gene>
    <name evidence="2" type="ORF">U0070_013628</name>
</gene>
<name>A0AAW0JM20_MYOGA</name>
<dbReference type="EMBL" id="JBBHLL010000028">
    <property type="protein sequence ID" value="KAK7828002.1"/>
    <property type="molecule type" value="Genomic_DNA"/>
</dbReference>
<dbReference type="Proteomes" id="UP001488838">
    <property type="component" value="Unassembled WGS sequence"/>
</dbReference>